<organism evidence="1 2">
    <name type="scientific">Tritonibacter horizontis</name>
    <dbReference type="NCBI Taxonomy" id="1768241"/>
    <lineage>
        <taxon>Bacteria</taxon>
        <taxon>Pseudomonadati</taxon>
        <taxon>Pseudomonadota</taxon>
        <taxon>Alphaproteobacteria</taxon>
        <taxon>Rhodobacterales</taxon>
        <taxon>Paracoccaceae</taxon>
        <taxon>Tritonibacter</taxon>
    </lineage>
</organism>
<evidence type="ECO:0000313" key="2">
    <source>
        <dbReference type="Proteomes" id="UP000068382"/>
    </source>
</evidence>
<name>A0A132C269_9RHOB</name>
<evidence type="ECO:0000313" key="1">
    <source>
        <dbReference type="EMBL" id="KUP94130.1"/>
    </source>
</evidence>
<comment type="caution">
    <text evidence="1">The sequence shown here is derived from an EMBL/GenBank/DDBJ whole genome shotgun (WGS) entry which is preliminary data.</text>
</comment>
<reference evidence="1 2" key="1">
    <citation type="submission" date="2015-12" db="EMBL/GenBank/DDBJ databases">
        <title>Genome sequence of the marine Rhodobacteraceae strain O3.65, Candidatus Tritonibacter horizontis.</title>
        <authorList>
            <person name="Poehlein A."/>
            <person name="Giebel H.A."/>
            <person name="Voget S."/>
            <person name="Brinkhoff T."/>
        </authorList>
    </citation>
    <scope>NUCLEOTIDE SEQUENCE [LARGE SCALE GENOMIC DNA]</scope>
    <source>
        <strain evidence="1 2">O3.65</strain>
    </source>
</reference>
<dbReference type="AlphaFoldDB" id="A0A132C269"/>
<sequence length="52" mass="5408">MSLNFLVTACIAVLAPATGVIDQLAPGPGRRRAPRAMPLRPVVLPLSMGVVL</sequence>
<dbReference type="Proteomes" id="UP000068382">
    <property type="component" value="Unassembled WGS sequence"/>
</dbReference>
<accession>A0A132C269</accession>
<keyword evidence="2" id="KW-1185">Reference proteome</keyword>
<protein>
    <submittedName>
        <fullName evidence="1">Uncharacterized protein</fullName>
    </submittedName>
</protein>
<proteinExistence type="predicted"/>
<gene>
    <name evidence="1" type="ORF">TRIHO_09850</name>
</gene>
<dbReference type="EMBL" id="LPUY01000027">
    <property type="protein sequence ID" value="KUP94130.1"/>
    <property type="molecule type" value="Genomic_DNA"/>
</dbReference>